<keyword evidence="3" id="KW-1185">Reference proteome</keyword>
<keyword evidence="1" id="KW-0732">Signal</keyword>
<comment type="caution">
    <text evidence="2">The sequence shown here is derived from an EMBL/GenBank/DDBJ whole genome shotgun (WGS) entry which is preliminary data.</text>
</comment>
<evidence type="ECO:0000313" key="2">
    <source>
        <dbReference type="EMBL" id="PZG02220.1"/>
    </source>
</evidence>
<feature type="chain" id="PRO_5016115085" description="Spore-associated protein A" evidence="1">
    <location>
        <begin position="30"/>
        <end position="146"/>
    </location>
</feature>
<sequence>MPIRLAARVAAAAIVAVLALLAVPAPAQAANPYSPQGVCGSGYSVIDSAPISTSKLWATVYLLYNSGNGNNCVVTIKQADIGTATYTEAKLQIEGSSTVYRDGGSYSYYAGPVRRYAAGKCVRWGGVASDRAGQSFSIWSGWEHCG</sequence>
<evidence type="ECO:0008006" key="4">
    <source>
        <dbReference type="Google" id="ProtNLM"/>
    </source>
</evidence>
<reference evidence="2 3" key="1">
    <citation type="submission" date="2018-01" db="EMBL/GenBank/DDBJ databases">
        <title>Draft genome sequence of Salinispora sp. 13K206.</title>
        <authorList>
            <person name="Sahin N."/>
            <person name="Saygin H."/>
            <person name="Ay H."/>
        </authorList>
    </citation>
    <scope>NUCLEOTIDE SEQUENCE [LARGE SCALE GENOMIC DNA]</scope>
    <source>
        <strain evidence="2 3">13K206</strain>
    </source>
</reference>
<gene>
    <name evidence="2" type="ORF">C1I99_03710</name>
</gene>
<proteinExistence type="predicted"/>
<dbReference type="EMBL" id="POUB01000012">
    <property type="protein sequence ID" value="PZG02220.1"/>
    <property type="molecule type" value="Genomic_DNA"/>
</dbReference>
<accession>A0A2W2DMX0</accession>
<name>A0A2W2DMX0_9ACTN</name>
<dbReference type="Proteomes" id="UP000248749">
    <property type="component" value="Unassembled WGS sequence"/>
</dbReference>
<dbReference type="OrthoDB" id="1099523at2"/>
<evidence type="ECO:0000313" key="3">
    <source>
        <dbReference type="Proteomes" id="UP000248749"/>
    </source>
</evidence>
<evidence type="ECO:0000256" key="1">
    <source>
        <dbReference type="SAM" id="SignalP"/>
    </source>
</evidence>
<dbReference type="AlphaFoldDB" id="A0A2W2DMX0"/>
<protein>
    <recommendedName>
        <fullName evidence="4">Spore-associated protein A</fullName>
    </recommendedName>
</protein>
<feature type="signal peptide" evidence="1">
    <location>
        <begin position="1"/>
        <end position="29"/>
    </location>
</feature>
<organism evidence="2 3">
    <name type="scientific">Micromonospora deserti</name>
    <dbReference type="NCBI Taxonomy" id="2070366"/>
    <lineage>
        <taxon>Bacteria</taxon>
        <taxon>Bacillati</taxon>
        <taxon>Actinomycetota</taxon>
        <taxon>Actinomycetes</taxon>
        <taxon>Micromonosporales</taxon>
        <taxon>Micromonosporaceae</taxon>
        <taxon>Micromonospora</taxon>
    </lineage>
</organism>